<dbReference type="SMART" id="SM01321">
    <property type="entry name" value="Y1_Tnp"/>
    <property type="match status" value="1"/>
</dbReference>
<dbReference type="InterPro" id="IPR036515">
    <property type="entry name" value="Transposase_17_sf"/>
</dbReference>
<dbReference type="InterPro" id="IPR002686">
    <property type="entry name" value="Transposase_17"/>
</dbReference>
<organism evidence="2 3">
    <name type="scientific">Candidatus Dojkabacteria bacterium</name>
    <dbReference type="NCBI Taxonomy" id="2099670"/>
    <lineage>
        <taxon>Bacteria</taxon>
        <taxon>Candidatus Dojkabacteria</taxon>
    </lineage>
</organism>
<comment type="caution">
    <text evidence="2">The sequence shown here is derived from an EMBL/GenBank/DDBJ whole genome shotgun (WGS) entry which is preliminary data.</text>
</comment>
<protein>
    <submittedName>
        <fullName evidence="2">Transposase</fullName>
    </submittedName>
</protein>
<dbReference type="PANTHER" id="PTHR36966">
    <property type="entry name" value="REP-ASSOCIATED TYROSINE TRANSPOSASE"/>
    <property type="match status" value="1"/>
</dbReference>
<dbReference type="GO" id="GO:0043565">
    <property type="term" value="F:sequence-specific DNA binding"/>
    <property type="evidence" value="ECO:0007669"/>
    <property type="project" value="TreeGrafter"/>
</dbReference>
<evidence type="ECO:0000313" key="3">
    <source>
        <dbReference type="Proteomes" id="UP000775877"/>
    </source>
</evidence>
<dbReference type="Gene3D" id="3.30.70.1290">
    <property type="entry name" value="Transposase IS200-like"/>
    <property type="match status" value="1"/>
</dbReference>
<dbReference type="InterPro" id="IPR052715">
    <property type="entry name" value="RAYT_transposase"/>
</dbReference>
<dbReference type="GO" id="GO:0006313">
    <property type="term" value="P:DNA transposition"/>
    <property type="evidence" value="ECO:0007669"/>
    <property type="project" value="InterPro"/>
</dbReference>
<proteinExistence type="predicted"/>
<dbReference type="SUPFAM" id="SSF143422">
    <property type="entry name" value="Transposase IS200-like"/>
    <property type="match status" value="1"/>
</dbReference>
<gene>
    <name evidence="2" type="ORF">KC678_05020</name>
</gene>
<dbReference type="GO" id="GO:0004803">
    <property type="term" value="F:transposase activity"/>
    <property type="evidence" value="ECO:0007669"/>
    <property type="project" value="InterPro"/>
</dbReference>
<name>A0A955L2D2_9BACT</name>
<sequence>MKNRKLIRKQNYSYNLGGSYFITICIKDRKHYFGEIVNNKMKLSDIGKIAFDVWNDIPNHNENIELIEFVVMPNHVHGLIFMDYKNDDDIDAIEGEGDRRPLRNKYPSNYKYDRINEKIPKIIRSYKSTVIRIINQKFPNSRFKWQRSYYDQIIKNEQHFYNVQNYINNNPINWVHDELNMQ</sequence>
<dbReference type="EMBL" id="JAGQLJ010000140">
    <property type="protein sequence ID" value="MCA9381602.1"/>
    <property type="molecule type" value="Genomic_DNA"/>
</dbReference>
<dbReference type="Pfam" id="PF01797">
    <property type="entry name" value="Y1_Tnp"/>
    <property type="match status" value="1"/>
</dbReference>
<reference evidence="2" key="2">
    <citation type="journal article" date="2021" name="Microbiome">
        <title>Successional dynamics and alternative stable states in a saline activated sludge microbial community over 9 years.</title>
        <authorList>
            <person name="Wang Y."/>
            <person name="Ye J."/>
            <person name="Ju F."/>
            <person name="Liu L."/>
            <person name="Boyd J.A."/>
            <person name="Deng Y."/>
            <person name="Parks D.H."/>
            <person name="Jiang X."/>
            <person name="Yin X."/>
            <person name="Woodcroft B.J."/>
            <person name="Tyson G.W."/>
            <person name="Hugenholtz P."/>
            <person name="Polz M.F."/>
            <person name="Zhang T."/>
        </authorList>
    </citation>
    <scope>NUCLEOTIDE SEQUENCE</scope>
    <source>
        <strain evidence="2">HKST-UBA13</strain>
    </source>
</reference>
<dbReference type="PANTHER" id="PTHR36966:SF1">
    <property type="entry name" value="REP-ASSOCIATED TYROSINE TRANSPOSASE"/>
    <property type="match status" value="1"/>
</dbReference>
<dbReference type="Proteomes" id="UP000775877">
    <property type="component" value="Unassembled WGS sequence"/>
</dbReference>
<dbReference type="AlphaFoldDB" id="A0A955L2D2"/>
<feature type="domain" description="Transposase IS200-like" evidence="1">
    <location>
        <begin position="15"/>
        <end position="170"/>
    </location>
</feature>
<accession>A0A955L2D2</accession>
<reference evidence="2" key="1">
    <citation type="submission" date="2020-04" db="EMBL/GenBank/DDBJ databases">
        <authorList>
            <person name="Zhang T."/>
        </authorList>
    </citation>
    <scope>NUCLEOTIDE SEQUENCE</scope>
    <source>
        <strain evidence="2">HKST-UBA13</strain>
    </source>
</reference>
<evidence type="ECO:0000313" key="2">
    <source>
        <dbReference type="EMBL" id="MCA9381602.1"/>
    </source>
</evidence>
<evidence type="ECO:0000259" key="1">
    <source>
        <dbReference type="SMART" id="SM01321"/>
    </source>
</evidence>